<feature type="region of interest" description="Disordered" evidence="7">
    <location>
        <begin position="35"/>
        <end position="62"/>
    </location>
</feature>
<dbReference type="SUPFAM" id="SSF54791">
    <property type="entry name" value="Eukaryotic type KH-domain (KH-domain type I)"/>
    <property type="match status" value="2"/>
</dbReference>
<name>A0A914CDI9_9BILA</name>
<evidence type="ECO:0000256" key="1">
    <source>
        <dbReference type="ARBA" id="ARBA00004123"/>
    </source>
</evidence>
<keyword evidence="9" id="KW-1185">Reference proteome</keyword>
<dbReference type="InterPro" id="IPR047226">
    <property type="entry name" value="KH-I_MEX3_rpt2"/>
</dbReference>
<dbReference type="GO" id="GO:0005737">
    <property type="term" value="C:cytoplasm"/>
    <property type="evidence" value="ECO:0007669"/>
    <property type="project" value="UniProtKB-SubCell"/>
</dbReference>
<organism evidence="9 10">
    <name type="scientific">Acrobeloides nanus</name>
    <dbReference type="NCBI Taxonomy" id="290746"/>
    <lineage>
        <taxon>Eukaryota</taxon>
        <taxon>Metazoa</taxon>
        <taxon>Ecdysozoa</taxon>
        <taxon>Nematoda</taxon>
        <taxon>Chromadorea</taxon>
        <taxon>Rhabditida</taxon>
        <taxon>Tylenchina</taxon>
        <taxon>Cephalobomorpha</taxon>
        <taxon>Cephaloboidea</taxon>
        <taxon>Cephalobidae</taxon>
        <taxon>Acrobeloides</taxon>
    </lineage>
</organism>
<dbReference type="PANTHER" id="PTHR23285:SF7">
    <property type="entry name" value="LD09246P1"/>
    <property type="match status" value="1"/>
</dbReference>
<feature type="domain" description="K Homology" evidence="8">
    <location>
        <begin position="225"/>
        <end position="293"/>
    </location>
</feature>
<keyword evidence="6" id="KW-0694">RNA-binding</keyword>
<dbReference type="GO" id="GO:0003723">
    <property type="term" value="F:RNA binding"/>
    <property type="evidence" value="ECO:0007669"/>
    <property type="project" value="UniProtKB-UniRule"/>
</dbReference>
<dbReference type="InterPro" id="IPR004087">
    <property type="entry name" value="KH_dom"/>
</dbReference>
<keyword evidence="5" id="KW-0539">Nucleus</keyword>
<evidence type="ECO:0000259" key="8">
    <source>
        <dbReference type="SMART" id="SM00322"/>
    </source>
</evidence>
<dbReference type="InterPro" id="IPR004088">
    <property type="entry name" value="KH_dom_type_1"/>
</dbReference>
<evidence type="ECO:0000256" key="2">
    <source>
        <dbReference type="ARBA" id="ARBA00004496"/>
    </source>
</evidence>
<dbReference type="InterPro" id="IPR036612">
    <property type="entry name" value="KH_dom_type_1_sf"/>
</dbReference>
<accession>A0A914CDI9</accession>
<dbReference type="Gene3D" id="3.30.1370.10">
    <property type="entry name" value="K Homology domain, type 1"/>
    <property type="match status" value="2"/>
</dbReference>
<dbReference type="Proteomes" id="UP000887540">
    <property type="component" value="Unplaced"/>
</dbReference>
<evidence type="ECO:0000313" key="10">
    <source>
        <dbReference type="WBParaSite" id="ACRNAN_Path_829.g3157.t1"/>
    </source>
</evidence>
<dbReference type="WBParaSite" id="ACRNAN_Path_829.g3157.t1">
    <property type="protein sequence ID" value="ACRNAN_Path_829.g3157.t1"/>
    <property type="gene ID" value="ACRNAN_Path_829.g3157"/>
</dbReference>
<comment type="subcellular location">
    <subcellularLocation>
        <location evidence="2">Cytoplasm</location>
    </subcellularLocation>
    <subcellularLocation>
        <location evidence="1">Nucleus</location>
    </subcellularLocation>
</comment>
<sequence length="638" mass="68483">MSSLTTFNQVVPNVGVIGSSRRSPTQNPQKLVCINGNGSLESSNSSRSSTSGEEGFISGSSSAEEISHVDQLTSHFDILGIGKSTMNRFNGTNGGGYSSIIDEPAHKIFSSLNNSALFEQSNLREFKDRMKDDSSPLLAAYQQQLSITNQTSFLQQQSANLGFSGLNQTRQSQLPGAWFYENSVDEGLPGSGSASSGLPGECSPIAELNDDYQFASFRAALNNPYTVDEHVEVPSSEHVAEIVGRQGCKIKALRAKTNTYIKTPSRNEPPVFKITGRPEDVVEAKREIECAAEHFTQIRASRRHSQGGIPAPGHVTAYVRVPLRVVGLVVGPKGATIKRIQQDTHTYIITPSREREPIFEVTGLPENVASARREIEQHIYQRTGNMPITDPNTPINDYDLIAAAAAQAAAQAHSNLANRPNYGALATGTHLRRASVVLGASLLSGMQRNTDMINNGTYNEMMRSGMISKPYSASVSPPPPATNNNMFSANSCNSFYSPHDMASMSSSAAAAALLRSASNDYQTGNYQTWTSSGYANNGMQNGNSSAFVQDLFSSANTNAGLNMLSNGFDSLGGNNLCNLNSNKSASRDEGLGESPTVSCGKLNAEPYHLMSSIWSDLEANNIFEKPLDSSSAIQLATS</sequence>
<dbReference type="CDD" id="cd22423">
    <property type="entry name" value="KH-I_MEX3_rpt1"/>
    <property type="match status" value="1"/>
</dbReference>
<reference evidence="10" key="1">
    <citation type="submission" date="2022-11" db="UniProtKB">
        <authorList>
            <consortium name="WormBaseParasite"/>
        </authorList>
    </citation>
    <scope>IDENTIFICATION</scope>
</reference>
<dbReference type="FunFam" id="3.30.1370.10:FF:000012">
    <property type="entry name" value="Mex-3 RNA-binding family member D"/>
    <property type="match status" value="1"/>
</dbReference>
<dbReference type="GO" id="GO:0005634">
    <property type="term" value="C:nucleus"/>
    <property type="evidence" value="ECO:0007669"/>
    <property type="project" value="UniProtKB-SubCell"/>
</dbReference>
<dbReference type="PROSITE" id="PS50084">
    <property type="entry name" value="KH_TYPE_1"/>
    <property type="match status" value="2"/>
</dbReference>
<dbReference type="PANTHER" id="PTHR23285">
    <property type="entry name" value="RING FINGER AND KH DOMAIN CONTAINING PROTEIN 1"/>
    <property type="match status" value="1"/>
</dbReference>
<dbReference type="InterPro" id="IPR047228">
    <property type="entry name" value="KH-I_MEX3_rpt1"/>
</dbReference>
<evidence type="ECO:0000313" key="9">
    <source>
        <dbReference type="Proteomes" id="UP000887540"/>
    </source>
</evidence>
<keyword evidence="3" id="KW-0963">Cytoplasm</keyword>
<dbReference type="CDD" id="cd22424">
    <property type="entry name" value="KH-I_MEX3_rpt2"/>
    <property type="match status" value="1"/>
</dbReference>
<evidence type="ECO:0000256" key="4">
    <source>
        <dbReference type="ARBA" id="ARBA00022737"/>
    </source>
</evidence>
<evidence type="ECO:0000256" key="5">
    <source>
        <dbReference type="ARBA" id="ARBA00023242"/>
    </source>
</evidence>
<dbReference type="SMART" id="SM00322">
    <property type="entry name" value="KH"/>
    <property type="match status" value="2"/>
</dbReference>
<evidence type="ECO:0000256" key="7">
    <source>
        <dbReference type="SAM" id="MobiDB-lite"/>
    </source>
</evidence>
<evidence type="ECO:0000256" key="3">
    <source>
        <dbReference type="ARBA" id="ARBA00022490"/>
    </source>
</evidence>
<feature type="domain" description="K Homology" evidence="8">
    <location>
        <begin position="313"/>
        <end position="380"/>
    </location>
</feature>
<dbReference type="InterPro" id="IPR047227">
    <property type="entry name" value="MEX3"/>
</dbReference>
<protein>
    <submittedName>
        <fullName evidence="10">K Homology domain-containing protein</fullName>
    </submittedName>
</protein>
<keyword evidence="4" id="KW-0677">Repeat</keyword>
<evidence type="ECO:0000256" key="6">
    <source>
        <dbReference type="PROSITE-ProRule" id="PRU00117"/>
    </source>
</evidence>
<proteinExistence type="predicted"/>
<dbReference type="AlphaFoldDB" id="A0A914CDI9"/>
<dbReference type="Pfam" id="PF00013">
    <property type="entry name" value="KH_1"/>
    <property type="match status" value="2"/>
</dbReference>